<keyword evidence="4" id="KW-1185">Reference proteome</keyword>
<proteinExistence type="predicted"/>
<sequence length="113" mass="12404">MSMIGSAPGLQAQLAQQRAAQNRTDDIAQQASGPNQEQVIAEKAEEFEAVFLGKMLKPMFEDLNTDGMFGGGHGEKMFRGMLVEEYAQEMAEKTDFGLTSEIKNELMKAQEVG</sequence>
<gene>
    <name evidence="3" type="ORF">SAMN05216241_103237</name>
</gene>
<dbReference type="STRING" id="1082479.SAMN05216241_103237"/>
<dbReference type="AlphaFoldDB" id="A0A1G7Q7W2"/>
<dbReference type="Proteomes" id="UP000199415">
    <property type="component" value="Unassembled WGS sequence"/>
</dbReference>
<name>A0A1G7Q7W2_9PROT</name>
<feature type="compositionally biased region" description="Low complexity" evidence="1">
    <location>
        <begin position="10"/>
        <end position="21"/>
    </location>
</feature>
<dbReference type="Pfam" id="PF10135">
    <property type="entry name" value="Rod-binding"/>
    <property type="match status" value="1"/>
</dbReference>
<organism evidence="3 4">
    <name type="scientific">Limimonas halophila</name>
    <dbReference type="NCBI Taxonomy" id="1082479"/>
    <lineage>
        <taxon>Bacteria</taxon>
        <taxon>Pseudomonadati</taxon>
        <taxon>Pseudomonadota</taxon>
        <taxon>Alphaproteobacteria</taxon>
        <taxon>Rhodospirillales</taxon>
        <taxon>Rhodovibrionaceae</taxon>
        <taxon>Limimonas</taxon>
    </lineage>
</organism>
<dbReference type="InterPro" id="IPR019301">
    <property type="entry name" value="Flagellar_prot_FlgJ_N"/>
</dbReference>
<dbReference type="OrthoDB" id="7862954at2"/>
<feature type="compositionally biased region" description="Polar residues" evidence="1">
    <location>
        <begin position="27"/>
        <end position="37"/>
    </location>
</feature>
<evidence type="ECO:0000256" key="1">
    <source>
        <dbReference type="SAM" id="MobiDB-lite"/>
    </source>
</evidence>
<protein>
    <submittedName>
        <fullName evidence="3">Rod binding protein</fullName>
    </submittedName>
</protein>
<feature type="region of interest" description="Disordered" evidence="1">
    <location>
        <begin position="1"/>
        <end position="37"/>
    </location>
</feature>
<feature type="domain" description="Flagellar protein FlgJ N-terminal" evidence="2">
    <location>
        <begin position="57"/>
        <end position="101"/>
    </location>
</feature>
<reference evidence="3 4" key="1">
    <citation type="submission" date="2016-10" db="EMBL/GenBank/DDBJ databases">
        <authorList>
            <person name="de Groot N.N."/>
        </authorList>
    </citation>
    <scope>NUCLEOTIDE SEQUENCE [LARGE SCALE GENOMIC DNA]</scope>
    <source>
        <strain evidence="3 4">DSM 25584</strain>
    </source>
</reference>
<evidence type="ECO:0000259" key="2">
    <source>
        <dbReference type="Pfam" id="PF10135"/>
    </source>
</evidence>
<evidence type="ECO:0000313" key="3">
    <source>
        <dbReference type="EMBL" id="SDF93690.1"/>
    </source>
</evidence>
<dbReference type="EMBL" id="FNCE01000003">
    <property type="protein sequence ID" value="SDF93690.1"/>
    <property type="molecule type" value="Genomic_DNA"/>
</dbReference>
<evidence type="ECO:0000313" key="4">
    <source>
        <dbReference type="Proteomes" id="UP000199415"/>
    </source>
</evidence>
<accession>A0A1G7Q7W2</accession>